<evidence type="ECO:0000313" key="2">
    <source>
        <dbReference type="EMBL" id="MPC89051.1"/>
    </source>
</evidence>
<feature type="region of interest" description="Disordered" evidence="1">
    <location>
        <begin position="99"/>
        <end position="118"/>
    </location>
</feature>
<comment type="caution">
    <text evidence="2">The sequence shown here is derived from an EMBL/GenBank/DDBJ whole genome shotgun (WGS) entry which is preliminary data.</text>
</comment>
<name>A0A5B7IU35_PORTR</name>
<gene>
    <name evidence="2" type="ORF">E2C01_083979</name>
</gene>
<feature type="region of interest" description="Disordered" evidence="1">
    <location>
        <begin position="41"/>
        <end position="76"/>
    </location>
</feature>
<sequence>MTCVLPGSQAIKNAQMPQLKEARAQGKTAYFKYTKLIIKDSSDQGRSQPMNTESVNVEPVHQSTQGQSRLADDNRGNQEYAAAAALDIATVEEEACAGGGVKALGGATRKSLRNHKKP</sequence>
<organism evidence="2 3">
    <name type="scientific">Portunus trituberculatus</name>
    <name type="common">Swimming crab</name>
    <name type="synonym">Neptunus trituberculatus</name>
    <dbReference type="NCBI Taxonomy" id="210409"/>
    <lineage>
        <taxon>Eukaryota</taxon>
        <taxon>Metazoa</taxon>
        <taxon>Ecdysozoa</taxon>
        <taxon>Arthropoda</taxon>
        <taxon>Crustacea</taxon>
        <taxon>Multicrustacea</taxon>
        <taxon>Malacostraca</taxon>
        <taxon>Eumalacostraca</taxon>
        <taxon>Eucarida</taxon>
        <taxon>Decapoda</taxon>
        <taxon>Pleocyemata</taxon>
        <taxon>Brachyura</taxon>
        <taxon>Eubrachyura</taxon>
        <taxon>Portunoidea</taxon>
        <taxon>Portunidae</taxon>
        <taxon>Portuninae</taxon>
        <taxon>Portunus</taxon>
    </lineage>
</organism>
<dbReference type="Proteomes" id="UP000324222">
    <property type="component" value="Unassembled WGS sequence"/>
</dbReference>
<evidence type="ECO:0000313" key="3">
    <source>
        <dbReference type="Proteomes" id="UP000324222"/>
    </source>
</evidence>
<feature type="compositionally biased region" description="Polar residues" evidence="1">
    <location>
        <begin position="44"/>
        <end position="68"/>
    </location>
</feature>
<proteinExistence type="predicted"/>
<protein>
    <submittedName>
        <fullName evidence="2">Uncharacterized protein</fullName>
    </submittedName>
</protein>
<reference evidence="2 3" key="1">
    <citation type="submission" date="2019-05" db="EMBL/GenBank/DDBJ databases">
        <title>Another draft genome of Portunus trituberculatus and its Hox gene families provides insights of decapod evolution.</title>
        <authorList>
            <person name="Jeong J.-H."/>
            <person name="Song I."/>
            <person name="Kim S."/>
            <person name="Choi T."/>
            <person name="Kim D."/>
            <person name="Ryu S."/>
            <person name="Kim W."/>
        </authorList>
    </citation>
    <scope>NUCLEOTIDE SEQUENCE [LARGE SCALE GENOMIC DNA]</scope>
    <source>
        <tissue evidence="2">Muscle</tissue>
    </source>
</reference>
<keyword evidence="3" id="KW-1185">Reference proteome</keyword>
<dbReference type="AlphaFoldDB" id="A0A5B7IU35"/>
<accession>A0A5B7IU35</accession>
<evidence type="ECO:0000256" key="1">
    <source>
        <dbReference type="SAM" id="MobiDB-lite"/>
    </source>
</evidence>
<dbReference type="EMBL" id="VSRR010079759">
    <property type="protein sequence ID" value="MPC89051.1"/>
    <property type="molecule type" value="Genomic_DNA"/>
</dbReference>